<evidence type="ECO:0000259" key="5">
    <source>
        <dbReference type="Pfam" id="PF01168"/>
    </source>
</evidence>
<feature type="domain" description="Alanine racemase N-terminal" evidence="5">
    <location>
        <begin position="6"/>
        <end position="218"/>
    </location>
</feature>
<evidence type="ECO:0000313" key="7">
    <source>
        <dbReference type="Proteomes" id="UP000006190"/>
    </source>
</evidence>
<organism evidence="6 7">
    <name type="scientific">Facklamia languida CCUG 37842</name>
    <dbReference type="NCBI Taxonomy" id="883113"/>
    <lineage>
        <taxon>Bacteria</taxon>
        <taxon>Bacillati</taxon>
        <taxon>Bacillota</taxon>
        <taxon>Bacilli</taxon>
        <taxon>Lactobacillales</taxon>
        <taxon>Aerococcaceae</taxon>
        <taxon>Facklamia</taxon>
    </lineage>
</organism>
<dbReference type="AlphaFoldDB" id="H3NH89"/>
<comment type="caution">
    <text evidence="6">The sequence shown here is derived from an EMBL/GenBank/DDBJ whole genome shotgun (WGS) entry which is preliminary data.</text>
</comment>
<keyword evidence="1 2" id="KW-0663">Pyridoxal phosphate</keyword>
<dbReference type="Gene3D" id="3.20.20.10">
    <property type="entry name" value="Alanine racemase"/>
    <property type="match status" value="1"/>
</dbReference>
<name>H3NH89_9LACT</name>
<dbReference type="STRING" id="883113.HMPREF9708_00228"/>
<comment type="function">
    <text evidence="2">Pyridoxal 5'-phosphate (PLP)-binding protein, which is involved in PLP homeostasis.</text>
</comment>
<dbReference type="eggNOG" id="COG0325">
    <property type="taxonomic scope" value="Bacteria"/>
</dbReference>
<evidence type="ECO:0000256" key="4">
    <source>
        <dbReference type="RuleBase" id="RU004514"/>
    </source>
</evidence>
<dbReference type="PIRSF" id="PIRSF004848">
    <property type="entry name" value="YBL036c_PLPDEIII"/>
    <property type="match status" value="1"/>
</dbReference>
<dbReference type="Proteomes" id="UP000006190">
    <property type="component" value="Unassembled WGS sequence"/>
</dbReference>
<keyword evidence="7" id="KW-1185">Reference proteome</keyword>
<evidence type="ECO:0000256" key="1">
    <source>
        <dbReference type="ARBA" id="ARBA00022898"/>
    </source>
</evidence>
<accession>H3NH89</accession>
<dbReference type="PANTHER" id="PTHR10146">
    <property type="entry name" value="PROLINE SYNTHETASE CO-TRANSCRIBED BACTERIAL HOMOLOG PROTEIN"/>
    <property type="match status" value="1"/>
</dbReference>
<gene>
    <name evidence="6" type="ORF">HMPREF9708_00228</name>
</gene>
<protein>
    <recommendedName>
        <fullName evidence="2">Pyridoxal phosphate homeostasis protein</fullName>
        <shortName evidence="2">PLP homeostasis protein</shortName>
    </recommendedName>
</protein>
<dbReference type="SUPFAM" id="SSF51419">
    <property type="entry name" value="PLP-binding barrel"/>
    <property type="match status" value="1"/>
</dbReference>
<dbReference type="CDD" id="cd00635">
    <property type="entry name" value="PLPDE_III_YBL036c_like"/>
    <property type="match status" value="1"/>
</dbReference>
<dbReference type="InterPro" id="IPR001608">
    <property type="entry name" value="Ala_racemase_N"/>
</dbReference>
<comment type="similarity">
    <text evidence="2 4">Belongs to the pyridoxal phosphate-binding protein YggS/PROSC family.</text>
</comment>
<dbReference type="InterPro" id="IPR011078">
    <property type="entry name" value="PyrdxlP_homeostasis"/>
</dbReference>
<dbReference type="EMBL" id="AGEG01000002">
    <property type="protein sequence ID" value="EHR38144.1"/>
    <property type="molecule type" value="Genomic_DNA"/>
</dbReference>
<sequence length="224" mass="25431">MDDQLLSQRLATIQSQVHEQGAELIAVTKFVDSQTTRLLYEMGQYHLAENRSDKFLAKLEDLADIKDQITWHFIGHLQSRQVKLIINQIDYLHSLDRMSLAKEIQKRADHPIQCFLQVNVSGEESKGGFAPDQVDEAVGSLKDYDKIRLVGLMTMAPIDANEADLHHYFQTLKNLQVRIAERGLAYAPCSELSMGMTRDYPIALSEGATFIRLGRALFNQDQPQ</sequence>
<dbReference type="RefSeq" id="WP_006308113.1">
    <property type="nucleotide sequence ID" value="NZ_JH601133.1"/>
</dbReference>
<evidence type="ECO:0000256" key="3">
    <source>
        <dbReference type="PIRSR" id="PIRSR004848-1"/>
    </source>
</evidence>
<dbReference type="OrthoDB" id="9804072at2"/>
<feature type="modified residue" description="N6-(pyridoxal phosphate)lysine" evidence="2 3">
    <location>
        <position position="29"/>
    </location>
</feature>
<reference evidence="6 7" key="1">
    <citation type="submission" date="2012-01" db="EMBL/GenBank/DDBJ databases">
        <title>The Genome Sequence of Facklamia languida CCUG 37842.</title>
        <authorList>
            <consortium name="The Broad Institute Genome Sequencing Platform"/>
            <person name="Earl A."/>
            <person name="Ward D."/>
            <person name="Feldgarden M."/>
            <person name="Gevers D."/>
            <person name="Huys G."/>
            <person name="Young S.K."/>
            <person name="Zeng Q."/>
            <person name="Gargeya S."/>
            <person name="Fitzgerald M."/>
            <person name="Haas B."/>
            <person name="Abouelleil A."/>
            <person name="Alvarado L."/>
            <person name="Arachchi H.M."/>
            <person name="Berlin A."/>
            <person name="Chapman S.B."/>
            <person name="Gearin G."/>
            <person name="Goldberg J."/>
            <person name="Griggs A."/>
            <person name="Gujja S."/>
            <person name="Hansen M."/>
            <person name="Heiman D."/>
            <person name="Howarth C."/>
            <person name="Larimer J."/>
            <person name="Lui A."/>
            <person name="MacDonald P.J.P."/>
            <person name="McCowen C."/>
            <person name="Montmayeur A."/>
            <person name="Murphy C."/>
            <person name="Neiman D."/>
            <person name="Pearson M."/>
            <person name="Priest M."/>
            <person name="Roberts A."/>
            <person name="Saif S."/>
            <person name="Shea T."/>
            <person name="Sisk P."/>
            <person name="Stolte C."/>
            <person name="Sykes S."/>
            <person name="Wortman J."/>
            <person name="Nusbaum C."/>
            <person name="Birren B."/>
        </authorList>
    </citation>
    <scope>NUCLEOTIDE SEQUENCE [LARGE SCALE GENOMIC DNA]</scope>
    <source>
        <strain evidence="6 7">CCUG 37842</strain>
    </source>
</reference>
<dbReference type="NCBIfam" id="TIGR00044">
    <property type="entry name" value="YggS family pyridoxal phosphate-dependent enzyme"/>
    <property type="match status" value="1"/>
</dbReference>
<dbReference type="InterPro" id="IPR029066">
    <property type="entry name" value="PLP-binding_barrel"/>
</dbReference>
<comment type="cofactor">
    <cofactor evidence="3">
        <name>pyridoxal 5'-phosphate</name>
        <dbReference type="ChEBI" id="CHEBI:597326"/>
    </cofactor>
</comment>
<dbReference type="Pfam" id="PF01168">
    <property type="entry name" value="Ala_racemase_N"/>
    <property type="match status" value="1"/>
</dbReference>
<dbReference type="HOGENOM" id="CLU_059988_1_2_9"/>
<dbReference type="PANTHER" id="PTHR10146:SF14">
    <property type="entry name" value="PYRIDOXAL PHOSPHATE HOMEOSTASIS PROTEIN"/>
    <property type="match status" value="1"/>
</dbReference>
<dbReference type="GO" id="GO:0030170">
    <property type="term" value="F:pyridoxal phosphate binding"/>
    <property type="evidence" value="ECO:0007669"/>
    <property type="project" value="UniProtKB-UniRule"/>
</dbReference>
<proteinExistence type="inferred from homology"/>
<evidence type="ECO:0000313" key="6">
    <source>
        <dbReference type="EMBL" id="EHR38144.1"/>
    </source>
</evidence>
<dbReference type="PATRIC" id="fig|883113.3.peg.228"/>
<evidence type="ECO:0000256" key="2">
    <source>
        <dbReference type="HAMAP-Rule" id="MF_02087"/>
    </source>
</evidence>
<dbReference type="HAMAP" id="MF_02087">
    <property type="entry name" value="PLP_homeostasis"/>
    <property type="match status" value="1"/>
</dbReference>